<keyword evidence="2" id="KW-1185">Reference proteome</keyword>
<evidence type="ECO:0000313" key="1">
    <source>
        <dbReference type="EMBL" id="MDQ0935231.1"/>
    </source>
</evidence>
<dbReference type="EMBL" id="JAUSZS010000006">
    <property type="protein sequence ID" value="MDQ0935231.1"/>
    <property type="molecule type" value="Genomic_DNA"/>
</dbReference>
<dbReference type="Proteomes" id="UP001223072">
    <property type="component" value="Unassembled WGS sequence"/>
</dbReference>
<accession>A0ABU0RTA4</accession>
<gene>
    <name evidence="1" type="ORF">QFZ49_005202</name>
</gene>
<evidence type="ECO:0000313" key="2">
    <source>
        <dbReference type="Proteomes" id="UP001223072"/>
    </source>
</evidence>
<sequence>MRPFDDPLFRFLADRALEVIKDDTLGVTPSAT</sequence>
<organism evidence="1 2">
    <name type="scientific">Streptomyces turgidiscabies</name>
    <dbReference type="NCBI Taxonomy" id="85558"/>
    <lineage>
        <taxon>Bacteria</taxon>
        <taxon>Bacillati</taxon>
        <taxon>Actinomycetota</taxon>
        <taxon>Actinomycetes</taxon>
        <taxon>Kitasatosporales</taxon>
        <taxon>Streptomycetaceae</taxon>
        <taxon>Streptomyces</taxon>
    </lineage>
</organism>
<proteinExistence type="predicted"/>
<reference evidence="1 2" key="1">
    <citation type="submission" date="2023-07" db="EMBL/GenBank/DDBJ databases">
        <title>Comparative genomics of wheat-associated soil bacteria to identify genetic determinants of phenazine resistance.</title>
        <authorList>
            <person name="Mouncey N."/>
        </authorList>
    </citation>
    <scope>NUCLEOTIDE SEQUENCE [LARGE SCALE GENOMIC DNA]</scope>
    <source>
        <strain evidence="1 2">W2I16</strain>
    </source>
</reference>
<protein>
    <submittedName>
        <fullName evidence="1">Uncharacterized protein</fullName>
    </submittedName>
</protein>
<name>A0ABU0RTA4_9ACTN</name>
<comment type="caution">
    <text evidence="1">The sequence shown here is derived from an EMBL/GenBank/DDBJ whole genome shotgun (WGS) entry which is preliminary data.</text>
</comment>